<dbReference type="Proteomes" id="UP001487740">
    <property type="component" value="Unassembled WGS sequence"/>
</dbReference>
<keyword evidence="1" id="KW-0732">Signal</keyword>
<feature type="signal peptide" evidence="1">
    <location>
        <begin position="1"/>
        <end position="22"/>
    </location>
</feature>
<dbReference type="InterPro" id="IPR036508">
    <property type="entry name" value="Chitin-bd_dom_sf"/>
</dbReference>
<proteinExistence type="predicted"/>
<reference evidence="3 4" key="1">
    <citation type="submission" date="2023-03" db="EMBL/GenBank/DDBJ databases">
        <title>High-quality genome of Scylla paramamosain provides insights in environmental adaptation.</title>
        <authorList>
            <person name="Zhang L."/>
        </authorList>
    </citation>
    <scope>NUCLEOTIDE SEQUENCE [LARGE SCALE GENOMIC DNA]</scope>
    <source>
        <strain evidence="3">LZ_2023a</strain>
        <tissue evidence="3">Muscle</tissue>
    </source>
</reference>
<dbReference type="PROSITE" id="PS50940">
    <property type="entry name" value="CHIT_BIND_II"/>
    <property type="match status" value="1"/>
</dbReference>
<dbReference type="SMART" id="SM00494">
    <property type="entry name" value="ChtBD2"/>
    <property type="match status" value="1"/>
</dbReference>
<comment type="caution">
    <text evidence="3">The sequence shown here is derived from an EMBL/GenBank/DDBJ whole genome shotgun (WGS) entry which is preliminary data.</text>
</comment>
<evidence type="ECO:0000313" key="4">
    <source>
        <dbReference type="Proteomes" id="UP001487740"/>
    </source>
</evidence>
<dbReference type="InterPro" id="IPR002557">
    <property type="entry name" value="Chitin-bd_dom"/>
</dbReference>
<evidence type="ECO:0000256" key="1">
    <source>
        <dbReference type="SAM" id="SignalP"/>
    </source>
</evidence>
<evidence type="ECO:0000259" key="2">
    <source>
        <dbReference type="PROSITE" id="PS50940"/>
    </source>
</evidence>
<dbReference type="Gene3D" id="2.170.140.10">
    <property type="entry name" value="Chitin binding domain"/>
    <property type="match status" value="1"/>
</dbReference>
<dbReference type="GO" id="GO:0008061">
    <property type="term" value="F:chitin binding"/>
    <property type="evidence" value="ECO:0007669"/>
    <property type="project" value="InterPro"/>
</dbReference>
<evidence type="ECO:0000313" key="3">
    <source>
        <dbReference type="EMBL" id="KAK8396112.1"/>
    </source>
</evidence>
<gene>
    <name evidence="3" type="ORF">O3P69_005311</name>
</gene>
<dbReference type="Pfam" id="PF01607">
    <property type="entry name" value="CBM_14"/>
    <property type="match status" value="1"/>
</dbReference>
<feature type="chain" id="PRO_5043956959" description="Chitin-binding type-2 domain-containing protein" evidence="1">
    <location>
        <begin position="23"/>
        <end position="129"/>
    </location>
</feature>
<dbReference type="PANTHER" id="PTHR22933">
    <property type="entry name" value="FI18007P1-RELATED"/>
    <property type="match status" value="1"/>
</dbReference>
<sequence>MAHTSSLALLLAVACLAGVATSRMAWVFPADYEFVVGQVVQQFTCEGRPYGYYADVDNACRVFHICLPIPDNSGQVVQTAHFSFICGNQTIFDQETLTCNHPEYAFPCEQAPTLYDSRNALFGLVDQEF</sequence>
<accession>A0AAW0UBN1</accession>
<dbReference type="EMBL" id="JARAKH010000016">
    <property type="protein sequence ID" value="KAK8396112.1"/>
    <property type="molecule type" value="Genomic_DNA"/>
</dbReference>
<dbReference type="AlphaFoldDB" id="A0AAW0UBN1"/>
<dbReference type="PANTHER" id="PTHR22933:SF43">
    <property type="entry name" value="LP10131P"/>
    <property type="match status" value="1"/>
</dbReference>
<organism evidence="3 4">
    <name type="scientific">Scylla paramamosain</name>
    <name type="common">Mud crab</name>
    <dbReference type="NCBI Taxonomy" id="85552"/>
    <lineage>
        <taxon>Eukaryota</taxon>
        <taxon>Metazoa</taxon>
        <taxon>Ecdysozoa</taxon>
        <taxon>Arthropoda</taxon>
        <taxon>Crustacea</taxon>
        <taxon>Multicrustacea</taxon>
        <taxon>Malacostraca</taxon>
        <taxon>Eumalacostraca</taxon>
        <taxon>Eucarida</taxon>
        <taxon>Decapoda</taxon>
        <taxon>Pleocyemata</taxon>
        <taxon>Brachyura</taxon>
        <taxon>Eubrachyura</taxon>
        <taxon>Portunoidea</taxon>
        <taxon>Portunidae</taxon>
        <taxon>Portuninae</taxon>
        <taxon>Scylla</taxon>
    </lineage>
</organism>
<name>A0AAW0UBN1_SCYPA</name>
<feature type="domain" description="Chitin-binding type-2" evidence="2">
    <location>
        <begin position="42"/>
        <end position="110"/>
    </location>
</feature>
<dbReference type="SUPFAM" id="SSF57625">
    <property type="entry name" value="Invertebrate chitin-binding proteins"/>
    <property type="match status" value="1"/>
</dbReference>
<protein>
    <recommendedName>
        <fullName evidence="2">Chitin-binding type-2 domain-containing protein</fullName>
    </recommendedName>
</protein>
<keyword evidence="4" id="KW-1185">Reference proteome</keyword>
<dbReference type="InterPro" id="IPR052976">
    <property type="entry name" value="Scoloptoxin-like"/>
</dbReference>
<dbReference type="GO" id="GO:0005576">
    <property type="term" value="C:extracellular region"/>
    <property type="evidence" value="ECO:0007669"/>
    <property type="project" value="InterPro"/>
</dbReference>